<dbReference type="STRING" id="1448321.A0A317VDH6"/>
<keyword evidence="3" id="KW-1185">Reference proteome</keyword>
<dbReference type="PANTHER" id="PTHR42070">
    <property type="entry name" value="FILAMENT ASSOCIATED PROTEIN, PUTATIVE (AFU_ORTHOLOGUE AFUA_8G06630)-RELATED"/>
    <property type="match status" value="1"/>
</dbReference>
<gene>
    <name evidence="2" type="ORF">BO70DRAFT_298022</name>
</gene>
<name>A0A317VDH6_9EURO</name>
<evidence type="ECO:0000256" key="1">
    <source>
        <dbReference type="SAM" id="MobiDB-lite"/>
    </source>
</evidence>
<comment type="caution">
    <text evidence="2">The sequence shown here is derived from an EMBL/GenBank/DDBJ whole genome shotgun (WGS) entry which is preliminary data.</text>
</comment>
<dbReference type="OrthoDB" id="4505928at2759"/>
<sequence>QNLTRLARIRDNQRRSRAQKQTHTRELEQKLATVQEQARCRDVEQRLAVQKLEAENRKLRCLLSRMGLPLDAIEEYLQAVDNPNVAQKLAIPSIHRRSEGHSQEQEMHACSSREGTINAISNSRHFGISSTRHEAETTARSSLETSLHNEPPSDGPGPGEQSVCGCTPNEDTATWPTNEDVLNTTLCAIADELISQYNTRGVDMAEIRRKLWAGFSKGLTTDEGCRVQNQILFQVLDEISNN</sequence>
<dbReference type="VEuPathDB" id="FungiDB:BO70DRAFT_298022"/>
<reference evidence="2 3" key="1">
    <citation type="submission" date="2016-12" db="EMBL/GenBank/DDBJ databases">
        <title>The genomes of Aspergillus section Nigri reveals drivers in fungal speciation.</title>
        <authorList>
            <consortium name="DOE Joint Genome Institute"/>
            <person name="Vesth T.C."/>
            <person name="Nybo J."/>
            <person name="Theobald S."/>
            <person name="Brandl J."/>
            <person name="Frisvad J.C."/>
            <person name="Nielsen K.F."/>
            <person name="Lyhne E.K."/>
            <person name="Kogle M.E."/>
            <person name="Kuo A."/>
            <person name="Riley R."/>
            <person name="Clum A."/>
            <person name="Nolan M."/>
            <person name="Lipzen A."/>
            <person name="Salamov A."/>
            <person name="Henrissat B."/>
            <person name="Wiebenga A."/>
            <person name="De Vries R.P."/>
            <person name="Grigoriev I.V."/>
            <person name="Mortensen U.H."/>
            <person name="Andersen M.R."/>
            <person name="Baker S.E."/>
        </authorList>
    </citation>
    <scope>NUCLEOTIDE SEQUENCE [LARGE SCALE GENOMIC DNA]</scope>
    <source>
        <strain evidence="2 3">CBS 117.55</strain>
    </source>
</reference>
<dbReference type="GeneID" id="37061826"/>
<accession>A0A317VDH6</accession>
<evidence type="ECO:0000313" key="3">
    <source>
        <dbReference type="Proteomes" id="UP000247233"/>
    </source>
</evidence>
<evidence type="ECO:0008006" key="4">
    <source>
        <dbReference type="Google" id="ProtNLM"/>
    </source>
</evidence>
<feature type="region of interest" description="Disordered" evidence="1">
    <location>
        <begin position="125"/>
        <end position="177"/>
    </location>
</feature>
<dbReference type="EMBL" id="MSFL01000026">
    <property type="protein sequence ID" value="PWY72423.1"/>
    <property type="molecule type" value="Genomic_DNA"/>
</dbReference>
<protein>
    <recommendedName>
        <fullName evidence="4">BZIP domain-containing protein</fullName>
    </recommendedName>
</protein>
<organism evidence="2 3">
    <name type="scientific">Aspergillus heteromorphus CBS 117.55</name>
    <dbReference type="NCBI Taxonomy" id="1448321"/>
    <lineage>
        <taxon>Eukaryota</taxon>
        <taxon>Fungi</taxon>
        <taxon>Dikarya</taxon>
        <taxon>Ascomycota</taxon>
        <taxon>Pezizomycotina</taxon>
        <taxon>Eurotiomycetes</taxon>
        <taxon>Eurotiomycetidae</taxon>
        <taxon>Eurotiales</taxon>
        <taxon>Aspergillaceae</taxon>
        <taxon>Aspergillus</taxon>
        <taxon>Aspergillus subgen. Circumdati</taxon>
    </lineage>
</organism>
<dbReference type="PANTHER" id="PTHR42070:SF1">
    <property type="entry name" value="FILAMENT ASSOCIATED PROTEIN, PUTATIVE (AFU_ORTHOLOGUE AFUA_8G06630)-RELATED"/>
    <property type="match status" value="1"/>
</dbReference>
<dbReference type="AlphaFoldDB" id="A0A317VDH6"/>
<evidence type="ECO:0000313" key="2">
    <source>
        <dbReference type="EMBL" id="PWY72423.1"/>
    </source>
</evidence>
<feature type="compositionally biased region" description="Polar residues" evidence="1">
    <location>
        <begin position="138"/>
        <end position="148"/>
    </location>
</feature>
<proteinExistence type="predicted"/>
<dbReference type="RefSeq" id="XP_025396525.1">
    <property type="nucleotide sequence ID" value="XM_025539589.1"/>
</dbReference>
<dbReference type="Proteomes" id="UP000247233">
    <property type="component" value="Unassembled WGS sequence"/>
</dbReference>
<feature type="non-terminal residue" evidence="2">
    <location>
        <position position="1"/>
    </location>
</feature>